<reference evidence="2" key="1">
    <citation type="submission" date="2021-01" db="UniProtKB">
        <authorList>
            <consortium name="EnsemblPlants"/>
        </authorList>
    </citation>
    <scope>IDENTIFICATION</scope>
</reference>
<feature type="compositionally biased region" description="Pro residues" evidence="1">
    <location>
        <begin position="111"/>
        <end position="127"/>
    </location>
</feature>
<evidence type="ECO:0000313" key="2">
    <source>
        <dbReference type="EnsemblPlants" id="Kaladp0102s0073.1.v1.1.CDS.1"/>
    </source>
</evidence>
<feature type="compositionally biased region" description="Basic residues" evidence="1">
    <location>
        <begin position="198"/>
        <end position="207"/>
    </location>
</feature>
<proteinExistence type="predicted"/>
<organism evidence="2 3">
    <name type="scientific">Kalanchoe fedtschenkoi</name>
    <name type="common">Lavender scallops</name>
    <name type="synonym">South American air plant</name>
    <dbReference type="NCBI Taxonomy" id="63787"/>
    <lineage>
        <taxon>Eukaryota</taxon>
        <taxon>Viridiplantae</taxon>
        <taxon>Streptophyta</taxon>
        <taxon>Embryophyta</taxon>
        <taxon>Tracheophyta</taxon>
        <taxon>Spermatophyta</taxon>
        <taxon>Magnoliopsida</taxon>
        <taxon>eudicotyledons</taxon>
        <taxon>Gunneridae</taxon>
        <taxon>Pentapetalae</taxon>
        <taxon>Saxifragales</taxon>
        <taxon>Crassulaceae</taxon>
        <taxon>Kalanchoe</taxon>
    </lineage>
</organism>
<evidence type="ECO:0000313" key="3">
    <source>
        <dbReference type="Proteomes" id="UP000594263"/>
    </source>
</evidence>
<feature type="region of interest" description="Disordered" evidence="1">
    <location>
        <begin position="53"/>
        <end position="207"/>
    </location>
</feature>
<protein>
    <submittedName>
        <fullName evidence="2">Uncharacterized protein</fullName>
    </submittedName>
</protein>
<dbReference type="AlphaFoldDB" id="A0A7N0V6X3"/>
<keyword evidence="3" id="KW-1185">Reference proteome</keyword>
<dbReference type="Proteomes" id="UP000594263">
    <property type="component" value="Unplaced"/>
</dbReference>
<name>A0A7N0V6X3_KALFE</name>
<feature type="compositionally biased region" description="Pro residues" evidence="1">
    <location>
        <begin position="75"/>
        <end position="86"/>
    </location>
</feature>
<evidence type="ECO:0000256" key="1">
    <source>
        <dbReference type="SAM" id="MobiDB-lite"/>
    </source>
</evidence>
<accession>A0A7N0V6X3</accession>
<dbReference type="EnsemblPlants" id="Kaladp0102s0073.1.v1.1">
    <property type="protein sequence ID" value="Kaladp0102s0073.1.v1.1.CDS.1"/>
    <property type="gene ID" value="Kaladp0102s0073.v1.1"/>
</dbReference>
<sequence length="207" mass="22041">MRPIPCLIFNNLGISADNQIFNGHIIQLVPLHISTVSNKDRCDSLSKILSRKTLPKEVTGGGGGGRGRPSSPHTLAPPPHSHPPQPLTRSHHTATPPAATRSQATHSQPAAIPPLNQPIPRTPPLSPLPSGEAPSAGFSVGRSERLDLPGLRAQARRPGSPAEPVEHVRGQILLPLGEPGQIPPDERSLTTEPQIGRQCRRPRRSSG</sequence>
<dbReference type="Gramene" id="Kaladp0102s0073.1.v1.1">
    <property type="protein sequence ID" value="Kaladp0102s0073.1.v1.1.CDS.1"/>
    <property type="gene ID" value="Kaladp0102s0073.v1.1"/>
</dbReference>